<dbReference type="EMBL" id="BJWL01000007">
    <property type="protein sequence ID" value="GFY91145.1"/>
    <property type="molecule type" value="Genomic_DNA"/>
</dbReference>
<accession>A0A7J0EXH2</accession>
<dbReference type="OrthoDB" id="1936908at2759"/>
<evidence type="ECO:0008006" key="3">
    <source>
        <dbReference type="Google" id="ProtNLM"/>
    </source>
</evidence>
<gene>
    <name evidence="1" type="ORF">Acr_07g0013410</name>
</gene>
<protein>
    <recommendedName>
        <fullName evidence="3">Reverse transcriptase</fullName>
    </recommendedName>
</protein>
<evidence type="ECO:0000313" key="2">
    <source>
        <dbReference type="Proteomes" id="UP000585474"/>
    </source>
</evidence>
<evidence type="ECO:0000313" key="1">
    <source>
        <dbReference type="EMBL" id="GFY91145.1"/>
    </source>
</evidence>
<dbReference type="Proteomes" id="UP000585474">
    <property type="component" value="Unassembled WGS sequence"/>
</dbReference>
<keyword evidence="2" id="KW-1185">Reference proteome</keyword>
<dbReference type="AlphaFoldDB" id="A0A7J0EXH2"/>
<organism evidence="1 2">
    <name type="scientific">Actinidia rufa</name>
    <dbReference type="NCBI Taxonomy" id="165716"/>
    <lineage>
        <taxon>Eukaryota</taxon>
        <taxon>Viridiplantae</taxon>
        <taxon>Streptophyta</taxon>
        <taxon>Embryophyta</taxon>
        <taxon>Tracheophyta</taxon>
        <taxon>Spermatophyta</taxon>
        <taxon>Magnoliopsida</taxon>
        <taxon>eudicotyledons</taxon>
        <taxon>Gunneridae</taxon>
        <taxon>Pentapetalae</taxon>
        <taxon>asterids</taxon>
        <taxon>Ericales</taxon>
        <taxon>Actinidiaceae</taxon>
        <taxon>Actinidia</taxon>
    </lineage>
</organism>
<dbReference type="PANTHER" id="PTHR48475:SF2">
    <property type="entry name" value="RIBONUCLEASE H"/>
    <property type="match status" value="1"/>
</dbReference>
<dbReference type="PANTHER" id="PTHR48475">
    <property type="entry name" value="RIBONUCLEASE H"/>
    <property type="match status" value="1"/>
</dbReference>
<sequence>MVSIGRDNAKEKSVSDALILRTMKVSPSFPEVILAECKMEQMEYDIGNGFKATNNEAEYEALLARLRVTTELEIRQIPREKNKQADALANLASAFDIISIRSIPLAFLPNPSIDVAKTICQAKAESIWMDGIIAYLKGRDQYSRGGENQKQGETSEYRGETKNPAILVENVAVVQQFLKLKSPTLKGGMDLVKANDWLSEMEKNFRLLRCGERQKVKIGATVVEYEASFTNLAKYVPHLVAKDVIRAQRFEDGLRHKIKRVISPLVLPTYVEVLNRAIIVEQDEIERKIYFDRGHIKKNCPNLRVGAIVLRGGNAKPVSNRPVNQGNRGGGGNE</sequence>
<comment type="caution">
    <text evidence="1">The sequence shown here is derived from an EMBL/GenBank/DDBJ whole genome shotgun (WGS) entry which is preliminary data.</text>
</comment>
<reference evidence="1 2" key="1">
    <citation type="submission" date="2019-07" db="EMBL/GenBank/DDBJ databases">
        <title>De Novo Assembly of kiwifruit Actinidia rufa.</title>
        <authorList>
            <person name="Sugita-Konishi S."/>
            <person name="Sato K."/>
            <person name="Mori E."/>
            <person name="Abe Y."/>
            <person name="Kisaki G."/>
            <person name="Hamano K."/>
            <person name="Suezawa K."/>
            <person name="Otani M."/>
            <person name="Fukuda T."/>
            <person name="Manabe T."/>
            <person name="Gomi K."/>
            <person name="Tabuchi M."/>
            <person name="Akimitsu K."/>
            <person name="Kataoka I."/>
        </authorList>
    </citation>
    <scope>NUCLEOTIDE SEQUENCE [LARGE SCALE GENOMIC DNA]</scope>
    <source>
        <strain evidence="2">cv. Fuchu</strain>
    </source>
</reference>
<proteinExistence type="predicted"/>
<name>A0A7J0EXH2_9ERIC</name>